<evidence type="ECO:0000259" key="1">
    <source>
        <dbReference type="Pfam" id="PF01755"/>
    </source>
</evidence>
<reference evidence="2 3" key="1">
    <citation type="submission" date="2019-04" db="EMBL/GenBank/DDBJ databases">
        <title>Geobacter oryzae sp. nov., ferric-reducing bacteria isolated from paddy soil.</title>
        <authorList>
            <person name="Xu Z."/>
            <person name="Masuda Y."/>
            <person name="Itoh H."/>
            <person name="Senoo K."/>
        </authorList>
    </citation>
    <scope>NUCLEOTIDE SEQUENCE [LARGE SCALE GENOMIC DNA]</scope>
    <source>
        <strain evidence="2 3">Red111</strain>
    </source>
</reference>
<protein>
    <recommendedName>
        <fullName evidence="1">Glycosyl transferase family 25 domain-containing protein</fullName>
    </recommendedName>
</protein>
<proteinExistence type="predicted"/>
<evidence type="ECO:0000313" key="2">
    <source>
        <dbReference type="EMBL" id="TGU72553.1"/>
    </source>
</evidence>
<dbReference type="Pfam" id="PF01755">
    <property type="entry name" value="Glyco_transf_25"/>
    <property type="match status" value="1"/>
</dbReference>
<dbReference type="RefSeq" id="WP_135870029.1">
    <property type="nucleotide sequence ID" value="NZ_SRSC01000002.1"/>
</dbReference>
<keyword evidence="3" id="KW-1185">Reference proteome</keyword>
<sequence length="271" mass="30956">MYNGFYINLDRAVQRRESLEQRLEESGLAGCYQRFAAIDGRSITYGPDAVPGSAVLGCTLSHLSIIKGQLGSSRHVHIVEDDAMLHPDIGRVFEKFVELKQDEEWDLLMTDVFLPPDLYLFKYLHESYQKLSATGSLSFFDIGSWEFAGTNSYFINKRSMEGFLQMAEHCFPPETPYDLRIRELAKRKKLKVFLCFPFFSTVSSTSGDSTIAGSFTHVLPLTEYRRAFYVSADREAIARDLETLCKEEADTFTRIYLNLVKCMVSPQHEAF</sequence>
<dbReference type="Proteomes" id="UP000306416">
    <property type="component" value="Unassembled WGS sequence"/>
</dbReference>
<dbReference type="AlphaFoldDB" id="A0A4S1CGR6"/>
<dbReference type="EMBL" id="SRSC01000002">
    <property type="protein sequence ID" value="TGU72553.1"/>
    <property type="molecule type" value="Genomic_DNA"/>
</dbReference>
<name>A0A4S1CGR6_9BACT</name>
<comment type="caution">
    <text evidence="2">The sequence shown here is derived from an EMBL/GenBank/DDBJ whole genome shotgun (WGS) entry which is preliminary data.</text>
</comment>
<organism evidence="2 3">
    <name type="scientific">Geomonas terrae</name>
    <dbReference type="NCBI Taxonomy" id="2562681"/>
    <lineage>
        <taxon>Bacteria</taxon>
        <taxon>Pseudomonadati</taxon>
        <taxon>Thermodesulfobacteriota</taxon>
        <taxon>Desulfuromonadia</taxon>
        <taxon>Geobacterales</taxon>
        <taxon>Geobacteraceae</taxon>
        <taxon>Geomonas</taxon>
    </lineage>
</organism>
<accession>A0A4S1CGR6</accession>
<dbReference type="InterPro" id="IPR002654">
    <property type="entry name" value="Glyco_trans_25"/>
</dbReference>
<gene>
    <name evidence="2" type="ORF">E4633_09625</name>
</gene>
<feature type="domain" description="Glycosyl transferase family 25" evidence="1">
    <location>
        <begin position="56"/>
        <end position="171"/>
    </location>
</feature>
<evidence type="ECO:0000313" key="3">
    <source>
        <dbReference type="Proteomes" id="UP000306416"/>
    </source>
</evidence>